<proteinExistence type="predicted"/>
<feature type="signal peptide" evidence="1">
    <location>
        <begin position="1"/>
        <end position="23"/>
    </location>
</feature>
<protein>
    <submittedName>
        <fullName evidence="2">Putative secreted protein</fullName>
    </submittedName>
</protein>
<dbReference type="AlphaFoldDB" id="A0A6B0U8Z3"/>
<reference evidence="2" key="1">
    <citation type="submission" date="2019-12" db="EMBL/GenBank/DDBJ databases">
        <title>An insight into the sialome of adult female Ixodes ricinus ticks feeding for 6 days.</title>
        <authorList>
            <person name="Perner J."/>
            <person name="Ribeiro J.M.C."/>
        </authorList>
    </citation>
    <scope>NUCLEOTIDE SEQUENCE</scope>
    <source>
        <strain evidence="2">Semi-engorged</strain>
        <tissue evidence="2">Salivary glands</tissue>
    </source>
</reference>
<keyword evidence="1" id="KW-0732">Signal</keyword>
<accession>A0A6B0U8Z3</accession>
<dbReference type="EMBL" id="GIFC01006025">
    <property type="protein sequence ID" value="MXU88108.1"/>
    <property type="molecule type" value="Transcribed_RNA"/>
</dbReference>
<organism evidence="2">
    <name type="scientific">Ixodes ricinus</name>
    <name type="common">Common tick</name>
    <name type="synonym">Acarus ricinus</name>
    <dbReference type="NCBI Taxonomy" id="34613"/>
    <lineage>
        <taxon>Eukaryota</taxon>
        <taxon>Metazoa</taxon>
        <taxon>Ecdysozoa</taxon>
        <taxon>Arthropoda</taxon>
        <taxon>Chelicerata</taxon>
        <taxon>Arachnida</taxon>
        <taxon>Acari</taxon>
        <taxon>Parasitiformes</taxon>
        <taxon>Ixodida</taxon>
        <taxon>Ixodoidea</taxon>
        <taxon>Ixodidae</taxon>
        <taxon>Ixodinae</taxon>
        <taxon>Ixodes</taxon>
    </lineage>
</organism>
<name>A0A6B0U8Z3_IXORI</name>
<sequence length="100" mass="10851">MSEIFCFLRLSVVSVAVVLRCTARVEVDLDVDTTGSRAVWVPLSALSLLDSMASCREDASSSRVRCSPRVIVVVLRTTLDVCTVLTPDRTCADLKTSLDS</sequence>
<evidence type="ECO:0000313" key="2">
    <source>
        <dbReference type="EMBL" id="MXU88108.1"/>
    </source>
</evidence>
<evidence type="ECO:0000256" key="1">
    <source>
        <dbReference type="SAM" id="SignalP"/>
    </source>
</evidence>
<feature type="chain" id="PRO_5025645131" evidence="1">
    <location>
        <begin position="24"/>
        <end position="100"/>
    </location>
</feature>